<evidence type="ECO:0000313" key="2">
    <source>
        <dbReference type="EMBL" id="KAF6175810.1"/>
    </source>
</evidence>
<proteinExistence type="predicted"/>
<comment type="caution">
    <text evidence="2">The sequence shown here is derived from an EMBL/GenBank/DDBJ whole genome shotgun (WGS) entry which is preliminary data.</text>
</comment>
<gene>
    <name evidence="2" type="ORF">GIB67_003298</name>
</gene>
<reference evidence="2 3" key="1">
    <citation type="journal article" date="2020" name="IScience">
        <title>Genome Sequencing of the Endangered Kingdonia uniflora (Circaeasteraceae, Ranunculales) Reveals Potential Mechanisms of Evolutionary Specialization.</title>
        <authorList>
            <person name="Sun Y."/>
            <person name="Deng T."/>
            <person name="Zhang A."/>
            <person name="Moore M.J."/>
            <person name="Landis J.B."/>
            <person name="Lin N."/>
            <person name="Zhang H."/>
            <person name="Zhang X."/>
            <person name="Huang J."/>
            <person name="Zhang X."/>
            <person name="Sun H."/>
            <person name="Wang H."/>
        </authorList>
    </citation>
    <scope>NUCLEOTIDE SEQUENCE [LARGE SCALE GENOMIC DNA]</scope>
    <source>
        <strain evidence="2">TB1705</strain>
        <tissue evidence="2">Leaf</tissue>
    </source>
</reference>
<dbReference type="OrthoDB" id="1935503at2759"/>
<keyword evidence="3" id="KW-1185">Reference proteome</keyword>
<evidence type="ECO:0000313" key="3">
    <source>
        <dbReference type="Proteomes" id="UP000541444"/>
    </source>
</evidence>
<protein>
    <recommendedName>
        <fullName evidence="1">Reverse transcriptase zinc-binding domain-containing protein</fullName>
    </recommendedName>
</protein>
<dbReference type="Proteomes" id="UP000541444">
    <property type="component" value="Unassembled WGS sequence"/>
</dbReference>
<organism evidence="2 3">
    <name type="scientific">Kingdonia uniflora</name>
    <dbReference type="NCBI Taxonomy" id="39325"/>
    <lineage>
        <taxon>Eukaryota</taxon>
        <taxon>Viridiplantae</taxon>
        <taxon>Streptophyta</taxon>
        <taxon>Embryophyta</taxon>
        <taxon>Tracheophyta</taxon>
        <taxon>Spermatophyta</taxon>
        <taxon>Magnoliopsida</taxon>
        <taxon>Ranunculales</taxon>
        <taxon>Circaeasteraceae</taxon>
        <taxon>Kingdonia</taxon>
    </lineage>
</organism>
<dbReference type="Pfam" id="PF13966">
    <property type="entry name" value="zf-RVT"/>
    <property type="match status" value="1"/>
</dbReference>
<dbReference type="InterPro" id="IPR044730">
    <property type="entry name" value="RNase_H-like_dom_plant"/>
</dbReference>
<accession>A0A7J7P8Z1</accession>
<dbReference type="InterPro" id="IPR026960">
    <property type="entry name" value="RVT-Znf"/>
</dbReference>
<dbReference type="GO" id="GO:0003676">
    <property type="term" value="F:nucleic acid binding"/>
    <property type="evidence" value="ECO:0007669"/>
    <property type="project" value="InterPro"/>
</dbReference>
<name>A0A7J7P8Z1_9MAGN</name>
<feature type="domain" description="Reverse transcriptase zinc-binding" evidence="1">
    <location>
        <begin position="293"/>
        <end position="362"/>
    </location>
</feature>
<sequence>MLVTKGFTVPSHLLFADDIFVFVNGYLRGLKILKKWLIRYQDASGQVFSETKSKIFMGMMMNEKKERIKGLFGFSEGSYPENYLGIPLMQGRVTKATLRPLLEKINKRASGWAGSMLSIQGRAVLVKSVLSSLSTNNMGIYKWPMSIVKERERILRNFLWSGNSAIKKSCVVGWNKTCKPRKEGGIDIRSLKEVNLALLMKLAWNFLNGQDDWAKFMRAKFNTKAGNRIYSTQESSVWAGIRGAVSEVEQRSGWIVGDGKDIDLWRNNWCHQRPLKDLIDSNDIPWHCFRAKAIRNKGQPYWWSKYVYRQAIHPRLSLWGWRMMQNCLPTDENIKKRDIPTVSRCCLCLDAEDSSEHLFWNSLVQGLACAASNGWEIAWLESDSSGAVKAFNNNLIPWNLENVWIESKKKMKKIRITSTWREANFSADILANRETRLLEGITESIIGKPHFLKKIEIPMCEYFRFV</sequence>
<dbReference type="PANTHER" id="PTHR33116:SF80">
    <property type="entry name" value="REVERSE TRANSCRIPTASE ZINC-BINDING DOMAIN-CONTAINING PROTEIN"/>
    <property type="match status" value="1"/>
</dbReference>
<dbReference type="CDD" id="cd06222">
    <property type="entry name" value="RNase_H_like"/>
    <property type="match status" value="1"/>
</dbReference>
<dbReference type="AlphaFoldDB" id="A0A7J7P8Z1"/>
<dbReference type="EMBL" id="JACGCM010000140">
    <property type="protein sequence ID" value="KAF6175810.1"/>
    <property type="molecule type" value="Genomic_DNA"/>
</dbReference>
<evidence type="ECO:0000259" key="1">
    <source>
        <dbReference type="Pfam" id="PF13966"/>
    </source>
</evidence>
<dbReference type="GO" id="GO:0004523">
    <property type="term" value="F:RNA-DNA hybrid ribonuclease activity"/>
    <property type="evidence" value="ECO:0007669"/>
    <property type="project" value="InterPro"/>
</dbReference>
<dbReference type="PANTHER" id="PTHR33116">
    <property type="entry name" value="REVERSE TRANSCRIPTASE ZINC-BINDING DOMAIN-CONTAINING PROTEIN-RELATED-RELATED"/>
    <property type="match status" value="1"/>
</dbReference>